<reference evidence="1" key="1">
    <citation type="submission" date="2019-08" db="EMBL/GenBank/DDBJ databases">
        <authorList>
            <person name="Kucharzyk K."/>
            <person name="Murdoch R.W."/>
            <person name="Higgins S."/>
            <person name="Loffler F."/>
        </authorList>
    </citation>
    <scope>NUCLEOTIDE SEQUENCE</scope>
</reference>
<dbReference type="AlphaFoldDB" id="A0A645HVT2"/>
<comment type="caution">
    <text evidence="1">The sequence shown here is derived from an EMBL/GenBank/DDBJ whole genome shotgun (WGS) entry which is preliminary data.</text>
</comment>
<sequence>MCGDVFDAIDGKYYDFVYFDPPYGSNNEKMPSSRVRYQSYYHFWTSVIKNDQAELFGKVNRREDTRDNKAVSVFESFRKDENNRFIALEALRRLIESTNARYILLSYSSGGKATKEELKEIISASGKLLKAVEIDYKKNVMGNMRWTNEWINSDGKYHEYLFLMEK</sequence>
<dbReference type="InterPro" id="IPR002052">
    <property type="entry name" value="DNA_methylase_N6_adenine_CS"/>
</dbReference>
<dbReference type="Gene3D" id="3.40.50.150">
    <property type="entry name" value="Vaccinia Virus protein VP39"/>
    <property type="match status" value="1"/>
</dbReference>
<dbReference type="InterPro" id="IPR029063">
    <property type="entry name" value="SAM-dependent_MTases_sf"/>
</dbReference>
<organism evidence="1">
    <name type="scientific">bioreactor metagenome</name>
    <dbReference type="NCBI Taxonomy" id="1076179"/>
    <lineage>
        <taxon>unclassified sequences</taxon>
        <taxon>metagenomes</taxon>
        <taxon>ecological metagenomes</taxon>
    </lineage>
</organism>
<name>A0A645HVT2_9ZZZZ</name>
<evidence type="ECO:0000313" key="1">
    <source>
        <dbReference type="EMBL" id="MPN43128.1"/>
    </source>
</evidence>
<dbReference type="PROSITE" id="PS00092">
    <property type="entry name" value="N6_MTASE"/>
    <property type="match status" value="1"/>
</dbReference>
<protein>
    <recommendedName>
        <fullName evidence="2">DNA methylase N-4/N-6 domain-containing protein</fullName>
    </recommendedName>
</protein>
<dbReference type="GO" id="GO:0003676">
    <property type="term" value="F:nucleic acid binding"/>
    <property type="evidence" value="ECO:0007669"/>
    <property type="project" value="InterPro"/>
</dbReference>
<proteinExistence type="predicted"/>
<gene>
    <name evidence="1" type="ORF">SDC9_190687</name>
</gene>
<accession>A0A645HVT2</accession>
<dbReference type="GO" id="GO:0008168">
    <property type="term" value="F:methyltransferase activity"/>
    <property type="evidence" value="ECO:0007669"/>
    <property type="project" value="InterPro"/>
</dbReference>
<dbReference type="GO" id="GO:0032259">
    <property type="term" value="P:methylation"/>
    <property type="evidence" value="ECO:0007669"/>
    <property type="project" value="InterPro"/>
</dbReference>
<dbReference type="SUPFAM" id="SSF53335">
    <property type="entry name" value="S-adenosyl-L-methionine-dependent methyltransferases"/>
    <property type="match status" value="1"/>
</dbReference>
<dbReference type="EMBL" id="VSSQ01101331">
    <property type="protein sequence ID" value="MPN43128.1"/>
    <property type="molecule type" value="Genomic_DNA"/>
</dbReference>
<evidence type="ECO:0008006" key="2">
    <source>
        <dbReference type="Google" id="ProtNLM"/>
    </source>
</evidence>